<evidence type="ECO:0000256" key="3">
    <source>
        <dbReference type="ARBA" id="ARBA00022525"/>
    </source>
</evidence>
<name>A0A4S8KRZ4_DENBC</name>
<protein>
    <recommendedName>
        <fullName evidence="5">Crinkler effector protein N-terminal domain-containing protein</fullName>
    </recommendedName>
</protein>
<reference evidence="6 7" key="1">
    <citation type="journal article" date="2019" name="Nat. Ecol. Evol.">
        <title>Megaphylogeny resolves global patterns of mushroom evolution.</title>
        <authorList>
            <person name="Varga T."/>
            <person name="Krizsan K."/>
            <person name="Foldi C."/>
            <person name="Dima B."/>
            <person name="Sanchez-Garcia M."/>
            <person name="Sanchez-Ramirez S."/>
            <person name="Szollosi G.J."/>
            <person name="Szarkandi J.G."/>
            <person name="Papp V."/>
            <person name="Albert L."/>
            <person name="Andreopoulos W."/>
            <person name="Angelini C."/>
            <person name="Antonin V."/>
            <person name="Barry K.W."/>
            <person name="Bougher N.L."/>
            <person name="Buchanan P."/>
            <person name="Buyck B."/>
            <person name="Bense V."/>
            <person name="Catcheside P."/>
            <person name="Chovatia M."/>
            <person name="Cooper J."/>
            <person name="Damon W."/>
            <person name="Desjardin D."/>
            <person name="Finy P."/>
            <person name="Geml J."/>
            <person name="Haridas S."/>
            <person name="Hughes K."/>
            <person name="Justo A."/>
            <person name="Karasinski D."/>
            <person name="Kautmanova I."/>
            <person name="Kiss B."/>
            <person name="Kocsube S."/>
            <person name="Kotiranta H."/>
            <person name="LaButti K.M."/>
            <person name="Lechner B.E."/>
            <person name="Liimatainen K."/>
            <person name="Lipzen A."/>
            <person name="Lukacs Z."/>
            <person name="Mihaltcheva S."/>
            <person name="Morgado L.N."/>
            <person name="Niskanen T."/>
            <person name="Noordeloos M.E."/>
            <person name="Ohm R.A."/>
            <person name="Ortiz-Santana B."/>
            <person name="Ovrebo C."/>
            <person name="Racz N."/>
            <person name="Riley R."/>
            <person name="Savchenko A."/>
            <person name="Shiryaev A."/>
            <person name="Soop K."/>
            <person name="Spirin V."/>
            <person name="Szebenyi C."/>
            <person name="Tomsovsky M."/>
            <person name="Tulloss R.E."/>
            <person name="Uehling J."/>
            <person name="Grigoriev I.V."/>
            <person name="Vagvolgyi C."/>
            <person name="Papp T."/>
            <person name="Martin F.M."/>
            <person name="Miettinen O."/>
            <person name="Hibbett D.S."/>
            <person name="Nagy L.G."/>
        </authorList>
    </citation>
    <scope>NUCLEOTIDE SEQUENCE [LARGE SCALE GENOMIC DNA]</scope>
    <source>
        <strain evidence="6 7">CBS 962.96</strain>
    </source>
</reference>
<keyword evidence="3" id="KW-0964">Secreted</keyword>
<evidence type="ECO:0000256" key="2">
    <source>
        <dbReference type="ARBA" id="ARBA00004613"/>
    </source>
</evidence>
<dbReference type="OrthoDB" id="3070034at2759"/>
<comment type="subcellular location">
    <subcellularLocation>
        <location evidence="1">Host cell</location>
    </subcellularLocation>
    <subcellularLocation>
        <location evidence="2">Secreted</location>
    </subcellularLocation>
</comment>
<evidence type="ECO:0000259" key="5">
    <source>
        <dbReference type="Pfam" id="PF20147"/>
    </source>
</evidence>
<keyword evidence="7" id="KW-1185">Reference proteome</keyword>
<feature type="domain" description="Crinkler effector protein N-terminal" evidence="5">
    <location>
        <begin position="25"/>
        <end position="122"/>
    </location>
</feature>
<evidence type="ECO:0000313" key="6">
    <source>
        <dbReference type="EMBL" id="THU78542.1"/>
    </source>
</evidence>
<dbReference type="GO" id="GO:0005576">
    <property type="term" value="C:extracellular region"/>
    <property type="evidence" value="ECO:0007669"/>
    <property type="project" value="UniProtKB-SubCell"/>
</dbReference>
<dbReference type="EMBL" id="ML180175">
    <property type="protein sequence ID" value="THU78542.1"/>
    <property type="molecule type" value="Genomic_DNA"/>
</dbReference>
<dbReference type="AlphaFoldDB" id="A0A4S8KRZ4"/>
<proteinExistence type="predicted"/>
<gene>
    <name evidence="6" type="ORF">K435DRAFT_52860</name>
</gene>
<feature type="region of interest" description="Disordered" evidence="4">
    <location>
        <begin position="128"/>
        <end position="162"/>
    </location>
</feature>
<dbReference type="Pfam" id="PF20147">
    <property type="entry name" value="Crinkler"/>
    <property type="match status" value="1"/>
</dbReference>
<dbReference type="Proteomes" id="UP000297245">
    <property type="component" value="Unassembled WGS sequence"/>
</dbReference>
<dbReference type="GO" id="GO:0043657">
    <property type="term" value="C:host cell"/>
    <property type="evidence" value="ECO:0007669"/>
    <property type="project" value="UniProtKB-SubCell"/>
</dbReference>
<evidence type="ECO:0000256" key="4">
    <source>
        <dbReference type="SAM" id="MobiDB-lite"/>
    </source>
</evidence>
<evidence type="ECO:0000256" key="1">
    <source>
        <dbReference type="ARBA" id="ARBA00004340"/>
    </source>
</evidence>
<dbReference type="InterPro" id="IPR045379">
    <property type="entry name" value="Crinkler_N"/>
</dbReference>
<feature type="region of interest" description="Disordered" evidence="4">
    <location>
        <begin position="1"/>
        <end position="20"/>
    </location>
</feature>
<feature type="compositionally biased region" description="Polar residues" evidence="4">
    <location>
        <begin position="1"/>
        <end position="16"/>
    </location>
</feature>
<accession>A0A4S8KRZ4</accession>
<evidence type="ECO:0000313" key="7">
    <source>
        <dbReference type="Proteomes" id="UP000297245"/>
    </source>
</evidence>
<organism evidence="6 7">
    <name type="scientific">Dendrothele bispora (strain CBS 962.96)</name>
    <dbReference type="NCBI Taxonomy" id="1314807"/>
    <lineage>
        <taxon>Eukaryota</taxon>
        <taxon>Fungi</taxon>
        <taxon>Dikarya</taxon>
        <taxon>Basidiomycota</taxon>
        <taxon>Agaricomycotina</taxon>
        <taxon>Agaricomycetes</taxon>
        <taxon>Agaricomycetidae</taxon>
        <taxon>Agaricales</taxon>
        <taxon>Agaricales incertae sedis</taxon>
        <taxon>Dendrothele</taxon>
    </lineage>
</organism>
<sequence>MTDQPTTSVDYSSQEINRPPSPPLVTLSCCVVGSKTPFSLDISSSLTVGHLKQTIQQNRPNLLKGIDAADLELFKVSVLEEDDIAKNVEDVIEVAEPLDPTTEIIEIFPDDPPKKTIHIAVVRGPTAHQTVANSNVSGDSGRSTSTLLPGDSASQASSRETPALSSFVRNNVGFETYLTATQCVYDLDHLPSDQDPMSENTKQIKQILGDLPEKPSSSDFSLLYVAQRWELYVIFAAPLSMLNKEQEQALQHETVELYRTWELSQFYPDLEVVRERLKPAALMTARPQIVDVASWLPTPGPTVYLEVFKMLLCTDSPRLQHGADTMTIVYLTLPWGTISQEWQPGIAERHLRIPLDTLYMTIFGYGGLCPGSLYAANSPSGIQLPWSITLYQFLPRVGLIRVRESTLSLTNTQPTHS</sequence>